<protein>
    <submittedName>
        <fullName evidence="6">Pilus assembly protein</fullName>
    </submittedName>
</protein>
<evidence type="ECO:0000259" key="5">
    <source>
        <dbReference type="Pfam" id="PF05567"/>
    </source>
</evidence>
<evidence type="ECO:0000256" key="1">
    <source>
        <dbReference type="ARBA" id="ARBA00022723"/>
    </source>
</evidence>
<name>A0A5C4RRL8_9GAMM</name>
<organism evidence="6 7">
    <name type="scientific">Arenimonas terrae</name>
    <dbReference type="NCBI Taxonomy" id="2546226"/>
    <lineage>
        <taxon>Bacteria</taxon>
        <taxon>Pseudomonadati</taxon>
        <taxon>Pseudomonadota</taxon>
        <taxon>Gammaproteobacteria</taxon>
        <taxon>Lysobacterales</taxon>
        <taxon>Lysobacteraceae</taxon>
        <taxon>Arenimonas</taxon>
    </lineage>
</organism>
<dbReference type="Gene3D" id="3.40.50.410">
    <property type="entry name" value="von Willebrand factor, type A domain"/>
    <property type="match status" value="1"/>
</dbReference>
<keyword evidence="2" id="KW-0106">Calcium</keyword>
<feature type="chain" id="PRO_5022767961" evidence="4">
    <location>
        <begin position="35"/>
        <end position="1280"/>
    </location>
</feature>
<evidence type="ECO:0000313" key="6">
    <source>
        <dbReference type="EMBL" id="TNJ33589.1"/>
    </source>
</evidence>
<keyword evidence="1" id="KW-0479">Metal-binding</keyword>
<dbReference type="InterPro" id="IPR008707">
    <property type="entry name" value="B-propeller_PilY1"/>
</dbReference>
<feature type="region of interest" description="Disordered" evidence="3">
    <location>
        <begin position="1256"/>
        <end position="1280"/>
    </location>
</feature>
<dbReference type="EMBL" id="SMDR01000002">
    <property type="protein sequence ID" value="TNJ33589.1"/>
    <property type="molecule type" value="Genomic_DNA"/>
</dbReference>
<dbReference type="GO" id="GO:0046872">
    <property type="term" value="F:metal ion binding"/>
    <property type="evidence" value="ECO:0007669"/>
    <property type="project" value="UniProtKB-KW"/>
</dbReference>
<proteinExistence type="predicted"/>
<evidence type="ECO:0000256" key="4">
    <source>
        <dbReference type="SAM" id="SignalP"/>
    </source>
</evidence>
<feature type="compositionally biased region" description="Basic and acidic residues" evidence="3">
    <location>
        <begin position="1268"/>
        <end position="1280"/>
    </location>
</feature>
<keyword evidence="7" id="KW-1185">Reference proteome</keyword>
<sequence length="1280" mass="135421">MNANRNKPLRRAATPLFVAFVATLGAAPVTSVFAQSFPQYPLQTGAGEPAPNILFILDDSGSMEDNVMVNQALPTVCRRVSNGDCASSSTFNISNNTFTSNTLMYDPRQTYQTWVQADGTRMTGGTSYSAAYTSDNFASGDTTDLSGSARTFYVPKWMVDTPNTPNNTTNYLRESTNYYRYEIRNVDGTMRSIRTVLKQGTDYGAFPPIVSTDSGTVATWTGVAVPRNSNSGTNYQFDTDDTYDSLVITLAANNGNANLQVYRRVSGNWQLACSGANGAGSNETCTISNAPEDDYLVYITTTNAGTAAVSNLTINVTYSDSTTTYQNSGCSAAASSTTWNWAGCTEALPPQPVDAARTTIAAEMVNFATWYSYHRTRMKIAKAGAAEAFNSLGNNVRVGFWSLHENNSNTNFNIPVGTNDGLFTANTANRTNWFSKLFNAQGNSGTPLRSTLREAGAYFGTSDATGPYGPEAAADQLACRQNFAILTTDGYWNSDWSDSNVTGINDQEGTAGASIIDHSKEPTEDGYNAVRYSVSTSEPYVDGASTNREDTLADIAMRYWKNDLRTDLDNIVTPSVANPAFWQHMVTFGISIGLKGTVDQTTVADVVRDGRPRVNGNPGNWPDPQMSNTSGTAEIPARIDDLLHAAVNGHGEFITATNASAFRSALEEVLGAIQSRLASGSNVATNAATFAVGTRMYQATYQSGLWYGDLLARNVTEAGISSDELWRVSEVIAAGGTTFQNRTVLTWGGTTGTAFPTSTQSTALARVGGIAPVTGANNAAYVKGNQSLEISAAQGNVLRNRVSPLGDVINSSPVFSVDTQTIFVGANDGMLHGINSANGQVQFSYVPAGINLTHLASLSHPDYEHAFFVDGPIALGGDRDTTAVNYLVGTLGRGGKGAFALEVNQPGSMGNGDVLWDHTATTDADMGYVIGVPLIARGNNGDMLAFVPNGIDSTNGSAALFVYNLTSGTLVKKIVADSTGGNGLAAPRGRDDDGDGRVDYVYAGDLLGNVWKFDTTDADPTNWALALGGEPLFTATDPDGNPQPITAGLALAQEQGEDSVFVAFGTGRLITVSDVGSTEIQSIYAIIDEDEVIADRSELTEREIMAVGEDSQGRPAKAYENFSELADDSKGWFIDMDEPTPGERIIGGAQITRRAVLFSSAIPLAGEGCDSDGSGYLTILDVFTGTSFENLGGTGSQSGIDVDGDGQSNDETITGEDGESYYIGSVDLGIGLHGVGGLVNNGSDIVVCGSNAQCDDENLNPGGGSGSDPKRTSWRELVED</sequence>
<dbReference type="Gene3D" id="2.60.120.380">
    <property type="match status" value="1"/>
</dbReference>
<dbReference type="AlphaFoldDB" id="A0A5C4RRL8"/>
<dbReference type="Pfam" id="PF05567">
    <property type="entry name" value="T4P_PilY1"/>
    <property type="match status" value="1"/>
</dbReference>
<dbReference type="SUPFAM" id="SSF69322">
    <property type="entry name" value="Tricorn protease domain 2"/>
    <property type="match status" value="1"/>
</dbReference>
<comment type="caution">
    <text evidence="6">The sequence shown here is derived from an EMBL/GenBank/DDBJ whole genome shotgun (WGS) entry which is preliminary data.</text>
</comment>
<evidence type="ECO:0000256" key="2">
    <source>
        <dbReference type="ARBA" id="ARBA00022837"/>
    </source>
</evidence>
<accession>A0A5C4RRL8</accession>
<dbReference type="RefSeq" id="WP_139448150.1">
    <property type="nucleotide sequence ID" value="NZ_SMDR01000002.1"/>
</dbReference>
<dbReference type="Proteomes" id="UP000305760">
    <property type="component" value="Unassembled WGS sequence"/>
</dbReference>
<reference evidence="6 7" key="1">
    <citation type="submission" date="2019-03" db="EMBL/GenBank/DDBJ databases">
        <title>Arenimonas daejeonensis sp. nov., isolated from compost.</title>
        <authorList>
            <person name="Jeon C.O."/>
        </authorList>
    </citation>
    <scope>NUCLEOTIDE SEQUENCE [LARGE SCALE GENOMIC DNA]</scope>
    <source>
        <strain evidence="6 7">R29</strain>
    </source>
</reference>
<dbReference type="OrthoDB" id="7156875at2"/>
<feature type="domain" description="PilY1 beta-propeller" evidence="5">
    <location>
        <begin position="815"/>
        <end position="1091"/>
    </location>
</feature>
<keyword evidence="4" id="KW-0732">Signal</keyword>
<evidence type="ECO:0000313" key="7">
    <source>
        <dbReference type="Proteomes" id="UP000305760"/>
    </source>
</evidence>
<dbReference type="InterPro" id="IPR036465">
    <property type="entry name" value="vWFA_dom_sf"/>
</dbReference>
<gene>
    <name evidence="6" type="ORF">E1B00_09580</name>
</gene>
<feature type="signal peptide" evidence="4">
    <location>
        <begin position="1"/>
        <end position="34"/>
    </location>
</feature>
<evidence type="ECO:0000256" key="3">
    <source>
        <dbReference type="SAM" id="MobiDB-lite"/>
    </source>
</evidence>